<feature type="region of interest" description="Disordered" evidence="2">
    <location>
        <begin position="22"/>
        <end position="139"/>
    </location>
</feature>
<gene>
    <name evidence="5" type="primary">LOC113697479</name>
</gene>
<keyword evidence="4" id="KW-1185">Reference proteome</keyword>
<proteinExistence type="predicted"/>
<feature type="domain" description="Transposase (putative) gypsy type" evidence="3">
    <location>
        <begin position="187"/>
        <end position="249"/>
    </location>
</feature>
<organism evidence="4 5">
    <name type="scientific">Coffea arabica</name>
    <name type="common">Arabian coffee</name>
    <dbReference type="NCBI Taxonomy" id="13443"/>
    <lineage>
        <taxon>Eukaryota</taxon>
        <taxon>Viridiplantae</taxon>
        <taxon>Streptophyta</taxon>
        <taxon>Embryophyta</taxon>
        <taxon>Tracheophyta</taxon>
        <taxon>Spermatophyta</taxon>
        <taxon>Magnoliopsida</taxon>
        <taxon>eudicotyledons</taxon>
        <taxon>Gunneridae</taxon>
        <taxon>Pentapetalae</taxon>
        <taxon>asterids</taxon>
        <taxon>lamiids</taxon>
        <taxon>Gentianales</taxon>
        <taxon>Rubiaceae</taxon>
        <taxon>Ixoroideae</taxon>
        <taxon>Gardenieae complex</taxon>
        <taxon>Bertiereae - Coffeeae clade</taxon>
        <taxon>Coffeeae</taxon>
        <taxon>Coffea</taxon>
    </lineage>
</organism>
<reference evidence="5" key="1">
    <citation type="submission" date="2025-08" db="UniProtKB">
        <authorList>
            <consortium name="RefSeq"/>
        </authorList>
    </citation>
    <scope>IDENTIFICATION</scope>
    <source>
        <tissue evidence="5">Leaves</tissue>
    </source>
</reference>
<feature type="region of interest" description="Disordered" evidence="2">
    <location>
        <begin position="738"/>
        <end position="759"/>
    </location>
</feature>
<keyword evidence="1" id="KW-0175">Coiled coil</keyword>
<feature type="compositionally biased region" description="Low complexity" evidence="2">
    <location>
        <begin position="22"/>
        <end position="34"/>
    </location>
</feature>
<sequence>MSDHSSSSVAIVSVRRRAPRIIALSSPSPSSSSPSSPPPLSPSSASSPSFHTSDLPEPTDTMSSPPPQSPSSHPFSARALEETAELDAYLEREAATTSPPQYPHDSPGRAQGGAGEDRDPSEGTSTSEQGKDPEFSYGYPDLQEATLLPQDVAELAESYSIPPAFEPRAAGPDDRACRPPPGFVAIYREQLIAGLRLPIHPALTNILTYWGLRITQLHPTSIRIITGFLIYCLLCDIPYSLSLFRAAFIFKSSLPGWYYFSRRGPQTKGGKGAQELFFGLPSSVKDWKEDFFFVRSTHFPPNVWKVGGVKADPYPKDLGYETLSPLLGSKVKLDVTRISTEQISAAGLMGTLSGSSGEVATPQPKLDTLSKLSQLLGASLEEATPDPQPGAARGSPGGSSTPGGGSAPQKEISQPSPSQQAASKKKAAGQKRGRGDEPSQAGQKRHALVSAQPPPLARVSGGPVHLGVGSAGEQVQESTPPSLWHFRHVAPLKPGQAPTMHDPRHFCPSWKLSINDRAQFPEVARELMVGSVLLRDRKWMELASPSELLDAYYTAQAQSNAAGAALATRFSELSPDLEKLRKKNLEVERKLSQALQEASSLKAKLDKAEKEMDAAQVQLPSTRSELDQERAGAARLKEEHAVELSGTVSRERKKAVREFISSDQFEVDIALLNRPILQVGSTRALTQVQGLNLPGFNVADFKDYDPAAEDRLDWLFDGYRKGHALKSLVRRTDVGADLEEVPLEEDGSPGRAAGKEPVA</sequence>
<evidence type="ECO:0000256" key="1">
    <source>
        <dbReference type="SAM" id="Coils"/>
    </source>
</evidence>
<dbReference type="PANTHER" id="PTHR31099:SF28">
    <property type="entry name" value="F5J5.12"/>
    <property type="match status" value="1"/>
</dbReference>
<dbReference type="Proteomes" id="UP001652660">
    <property type="component" value="Chromosome 6e"/>
</dbReference>
<dbReference type="RefSeq" id="XP_071912091.1">
    <property type="nucleotide sequence ID" value="XM_072055990.1"/>
</dbReference>
<evidence type="ECO:0000259" key="3">
    <source>
        <dbReference type="Pfam" id="PF04195"/>
    </source>
</evidence>
<feature type="coiled-coil region" evidence="1">
    <location>
        <begin position="577"/>
        <end position="625"/>
    </location>
</feature>
<feature type="compositionally biased region" description="Low complexity" evidence="2">
    <location>
        <begin position="413"/>
        <end position="422"/>
    </location>
</feature>
<dbReference type="Pfam" id="PF04195">
    <property type="entry name" value="Transposase_28"/>
    <property type="match status" value="1"/>
</dbReference>
<name>A0ABM4UXS5_COFAR</name>
<dbReference type="GeneID" id="113697479"/>
<protein>
    <recommendedName>
        <fullName evidence="3">Transposase (putative) gypsy type domain-containing protein</fullName>
    </recommendedName>
</protein>
<feature type="compositionally biased region" description="Acidic residues" evidence="2">
    <location>
        <begin position="738"/>
        <end position="747"/>
    </location>
</feature>
<dbReference type="PANTHER" id="PTHR31099">
    <property type="entry name" value="OS06G0165300 PROTEIN"/>
    <property type="match status" value="1"/>
</dbReference>
<evidence type="ECO:0000313" key="4">
    <source>
        <dbReference type="Proteomes" id="UP001652660"/>
    </source>
</evidence>
<feature type="region of interest" description="Disordered" evidence="2">
    <location>
        <begin position="381"/>
        <end position="463"/>
    </location>
</feature>
<feature type="compositionally biased region" description="Gly residues" evidence="2">
    <location>
        <begin position="395"/>
        <end position="406"/>
    </location>
</feature>
<evidence type="ECO:0000256" key="2">
    <source>
        <dbReference type="SAM" id="MobiDB-lite"/>
    </source>
</evidence>
<feature type="compositionally biased region" description="Basic residues" evidence="2">
    <location>
        <begin position="423"/>
        <end position="432"/>
    </location>
</feature>
<accession>A0ABM4UXS5</accession>
<dbReference type="InterPro" id="IPR007321">
    <property type="entry name" value="Transposase_28"/>
</dbReference>
<evidence type="ECO:0000313" key="5">
    <source>
        <dbReference type="RefSeq" id="XP_071912091.1"/>
    </source>
</evidence>